<comment type="caution">
    <text evidence="1">The sequence shown here is derived from an EMBL/GenBank/DDBJ whole genome shotgun (WGS) entry which is preliminary data.</text>
</comment>
<proteinExistence type="predicted"/>
<sequence>MFLSVLQVLLIPAVSWVLWRILRPYVVRSSLDDIPGPPADSLIYGNFKQLFDRHGWSFHDNMEDLYGPIVKIRGMFQKPALYVFDPKALHHIVLTDQNIWERPSFMIASTRLMFGTGLLGVLDRMPGDVHRKQRKMLNPVFSIGHMRSMTPIFYNTAHRLRDAISAHSDAQGKEIDILNWMGRTALELIGQGGLGYSFDPLVTTTHNSYGDSLKALLPTLARCTGFRMFSHHGSKLGPPSLRRFLISLIPNRDIQQLREIVDTMDRQSSNILSGKRSALRAGDEAVKQQVGEGKDIMSILLRANMATSGDDRLSEDELLGQMSTLVFAATDTTSNALARTLNLLAERQDAQDKLRAEILAAGQGEDIPYDQLVDLPYLDAVCRETLRLHSPVSFTAREARRDIVLPFSTPVRATDGTLLNEIVVPKDTLLMIGVRACNRSKALWGEDALEWKPERWLSPDGIPSSVKNAGIPGVYSNLMTFLGGGNSCIGFKFSQLEMKVILAALLSSFKFTLSDKEICWNLADVAYPTVGPISRTPSMPLNVEPVEKAAFI</sequence>
<evidence type="ECO:0000313" key="2">
    <source>
        <dbReference type="Proteomes" id="UP001148662"/>
    </source>
</evidence>
<dbReference type="Proteomes" id="UP001148662">
    <property type="component" value="Unassembled WGS sequence"/>
</dbReference>
<organism evidence="1 2">
    <name type="scientific">Phlebia brevispora</name>
    <dbReference type="NCBI Taxonomy" id="194682"/>
    <lineage>
        <taxon>Eukaryota</taxon>
        <taxon>Fungi</taxon>
        <taxon>Dikarya</taxon>
        <taxon>Basidiomycota</taxon>
        <taxon>Agaricomycotina</taxon>
        <taxon>Agaricomycetes</taxon>
        <taxon>Polyporales</taxon>
        <taxon>Meruliaceae</taxon>
        <taxon>Phlebia</taxon>
    </lineage>
</organism>
<dbReference type="EMBL" id="JANHOG010000013">
    <property type="protein sequence ID" value="KAJ3559691.1"/>
    <property type="molecule type" value="Genomic_DNA"/>
</dbReference>
<reference evidence="1" key="1">
    <citation type="submission" date="2022-07" db="EMBL/GenBank/DDBJ databases">
        <title>Genome Sequence of Phlebia brevispora.</title>
        <authorList>
            <person name="Buettner E."/>
        </authorList>
    </citation>
    <scope>NUCLEOTIDE SEQUENCE</scope>
    <source>
        <strain evidence="1">MPL23</strain>
    </source>
</reference>
<accession>A0ACC1TFE4</accession>
<keyword evidence="2" id="KW-1185">Reference proteome</keyword>
<evidence type="ECO:0000313" key="1">
    <source>
        <dbReference type="EMBL" id="KAJ3559691.1"/>
    </source>
</evidence>
<protein>
    <submittedName>
        <fullName evidence="1">Uncharacterized protein</fullName>
    </submittedName>
</protein>
<name>A0ACC1TFE4_9APHY</name>
<gene>
    <name evidence="1" type="ORF">NM688_g188</name>
</gene>